<feature type="transmembrane region" description="Helical" evidence="1">
    <location>
        <begin position="387"/>
        <end position="406"/>
    </location>
</feature>
<sequence>MSAALAARSTFAAALTRYSRSWGLWILLLIAPVGARLFVPRGDGTAIVISIADHLPVMTAPVIGVCLGVVVSTLLLPAAYIYLRANTNRRQPWQIAEVTAAPRVAIAFGRFGADLAVLFGALAALNAAGIFLAWLILPWRAFDPAALSFALWVIAGPAVMGLAAIRTLFDAAPLLRGALGDFAYLVLWIASLAAPSGAAISESNFSANMLDFGGFVRPLVFGAGLSDPNFAIGGAAVKPGRIPIDAMAGLFSPGYLPSRLAWAGIALAVVAVAGLIYRPHRARNRPSLTARAGKLLEVGPAPAADPEAGAAERCALPALNLFAAEFRLIGAGRLFKLLALAVAVAGIVTDATPALLLLLVFALTAHAGRSESAGLRALTRTVPGNPWARRAAFVVAGSAWAALIALPHVLRQLDPIGFGMTAGLGGVAAIAAIGLAALSGSSFAPRLVLLIAWYAYTAS</sequence>
<feature type="transmembrane region" description="Helical" evidence="1">
    <location>
        <begin position="260"/>
        <end position="277"/>
    </location>
</feature>
<gene>
    <name evidence="2" type="ORF">SCH01S_28_00230</name>
</gene>
<feature type="transmembrane region" description="Helical" evidence="1">
    <location>
        <begin position="115"/>
        <end position="137"/>
    </location>
</feature>
<keyword evidence="1" id="KW-0472">Membrane</keyword>
<reference evidence="2 3" key="1">
    <citation type="submission" date="2015-04" db="EMBL/GenBank/DDBJ databases">
        <title>Whole genome shotgun sequence of Sphingomonas changbaiensis NBRC 104936.</title>
        <authorList>
            <person name="Katano-Makiyama Y."/>
            <person name="Hosoyama A."/>
            <person name="Hashimoto M."/>
            <person name="Noguchi M."/>
            <person name="Tsuchikane K."/>
            <person name="Ohji S."/>
            <person name="Yamazoe A."/>
            <person name="Ichikawa N."/>
            <person name="Kimura A."/>
            <person name="Fujita N."/>
        </authorList>
    </citation>
    <scope>NUCLEOTIDE SEQUENCE [LARGE SCALE GENOMIC DNA]</scope>
    <source>
        <strain evidence="2 3">NBRC 104936</strain>
    </source>
</reference>
<keyword evidence="1" id="KW-1133">Transmembrane helix</keyword>
<keyword evidence="1" id="KW-0812">Transmembrane</keyword>
<dbReference type="OrthoDB" id="7556427at2"/>
<comment type="caution">
    <text evidence="2">The sequence shown here is derived from an EMBL/GenBank/DDBJ whole genome shotgun (WGS) entry which is preliminary data.</text>
</comment>
<dbReference type="RefSeq" id="WP_046348003.1">
    <property type="nucleotide sequence ID" value="NZ_BBWU01000028.1"/>
</dbReference>
<accession>A0A0E9MNN8</accession>
<feature type="transmembrane region" description="Helical" evidence="1">
    <location>
        <begin position="149"/>
        <end position="169"/>
    </location>
</feature>
<evidence type="ECO:0000256" key="1">
    <source>
        <dbReference type="SAM" id="Phobius"/>
    </source>
</evidence>
<feature type="transmembrane region" description="Helical" evidence="1">
    <location>
        <begin position="337"/>
        <end position="367"/>
    </location>
</feature>
<name>A0A0E9MNN8_9SPHN</name>
<dbReference type="Proteomes" id="UP000033202">
    <property type="component" value="Unassembled WGS sequence"/>
</dbReference>
<organism evidence="2 3">
    <name type="scientific">Sphingomonas changbaiensis NBRC 104936</name>
    <dbReference type="NCBI Taxonomy" id="1219043"/>
    <lineage>
        <taxon>Bacteria</taxon>
        <taxon>Pseudomonadati</taxon>
        <taxon>Pseudomonadota</taxon>
        <taxon>Alphaproteobacteria</taxon>
        <taxon>Sphingomonadales</taxon>
        <taxon>Sphingomonadaceae</taxon>
        <taxon>Sphingomonas</taxon>
    </lineage>
</organism>
<proteinExistence type="predicted"/>
<feature type="transmembrane region" description="Helical" evidence="1">
    <location>
        <begin position="418"/>
        <end position="438"/>
    </location>
</feature>
<protein>
    <submittedName>
        <fullName evidence="2">Uncharacterized protein</fullName>
    </submittedName>
</protein>
<feature type="transmembrane region" description="Helical" evidence="1">
    <location>
        <begin position="21"/>
        <end position="39"/>
    </location>
</feature>
<feature type="transmembrane region" description="Helical" evidence="1">
    <location>
        <begin position="181"/>
        <end position="200"/>
    </location>
</feature>
<dbReference type="STRING" id="1219043.SCH01S_28_00230"/>
<keyword evidence="3" id="KW-1185">Reference proteome</keyword>
<dbReference type="AlphaFoldDB" id="A0A0E9MNN8"/>
<evidence type="ECO:0000313" key="2">
    <source>
        <dbReference type="EMBL" id="GAO39164.1"/>
    </source>
</evidence>
<feature type="transmembrane region" description="Helical" evidence="1">
    <location>
        <begin position="59"/>
        <end position="83"/>
    </location>
</feature>
<dbReference type="EMBL" id="BBWU01000028">
    <property type="protein sequence ID" value="GAO39164.1"/>
    <property type="molecule type" value="Genomic_DNA"/>
</dbReference>
<evidence type="ECO:0000313" key="3">
    <source>
        <dbReference type="Proteomes" id="UP000033202"/>
    </source>
</evidence>